<sequence length="157" mass="16933">MQGNYLQPESSSDIFGASLGWSFQDTESGEASQMEQLVYIALLGALGCLCRYFLSGFVYQIFGSSFPYGTLAVNLIGAFLIGLVMEFSVRSAAIPPTLRFAITIGFLGGLTTFSTFSFETFRLLEDGALLIAFTNVLVSVVACLTCTWIGIMVARAL</sequence>
<comment type="activity regulation">
    <text evidence="11">Na(+) is not transported, but it plays an essential structural role and its presence is essential for fluoride channel function.</text>
</comment>
<comment type="function">
    <text evidence="11">Fluoride-specific ion channel. Important for reducing fluoride concentration in the cell, thus reducing its toxicity.</text>
</comment>
<evidence type="ECO:0000256" key="9">
    <source>
        <dbReference type="ARBA" id="ARBA00035120"/>
    </source>
</evidence>
<organism evidence="12 13">
    <name type="scientific">Citrifermentans bremense</name>
    <dbReference type="NCBI Taxonomy" id="60035"/>
    <lineage>
        <taxon>Bacteria</taxon>
        <taxon>Pseudomonadati</taxon>
        <taxon>Thermodesulfobacteriota</taxon>
        <taxon>Desulfuromonadia</taxon>
        <taxon>Geobacterales</taxon>
        <taxon>Geobacteraceae</taxon>
        <taxon>Citrifermentans</taxon>
    </lineage>
</organism>
<feature type="binding site" evidence="11">
    <location>
        <position position="111"/>
    </location>
    <ligand>
        <name>Na(+)</name>
        <dbReference type="ChEBI" id="CHEBI:29101"/>
        <note>structural</note>
    </ligand>
</feature>
<comment type="similarity">
    <text evidence="9 11">Belongs to the fluoride channel Fluc/FEX (TC 1.A.43) family.</text>
</comment>
<evidence type="ECO:0000256" key="6">
    <source>
        <dbReference type="ARBA" id="ARBA00023065"/>
    </source>
</evidence>
<reference evidence="12 13" key="1">
    <citation type="submission" date="2020-06" db="EMBL/GenBank/DDBJ databases">
        <title>Interaction of electrochemicaly active bacteria, Geobacter bremensis R4 on different carbon anode.</title>
        <authorList>
            <person name="Meng L."/>
            <person name="Yoshida N."/>
        </authorList>
    </citation>
    <scope>NUCLEOTIDE SEQUENCE [LARGE SCALE GENOMIC DNA]</scope>
    <source>
        <strain evidence="12 13">R4</strain>
    </source>
</reference>
<keyword evidence="13" id="KW-1185">Reference proteome</keyword>
<evidence type="ECO:0000256" key="7">
    <source>
        <dbReference type="ARBA" id="ARBA00023136"/>
    </source>
</evidence>
<evidence type="ECO:0000256" key="8">
    <source>
        <dbReference type="ARBA" id="ARBA00023303"/>
    </source>
</evidence>
<evidence type="ECO:0000256" key="1">
    <source>
        <dbReference type="ARBA" id="ARBA00004651"/>
    </source>
</evidence>
<keyword evidence="2 11" id="KW-1003">Cell membrane</keyword>
<evidence type="ECO:0000256" key="5">
    <source>
        <dbReference type="ARBA" id="ARBA00022989"/>
    </source>
</evidence>
<dbReference type="GO" id="GO:0140114">
    <property type="term" value="P:cellular detoxification of fluoride"/>
    <property type="evidence" value="ECO:0007669"/>
    <property type="project" value="UniProtKB-UniRule"/>
</dbReference>
<dbReference type="GO" id="GO:0046872">
    <property type="term" value="F:metal ion binding"/>
    <property type="evidence" value="ECO:0007669"/>
    <property type="project" value="UniProtKB-KW"/>
</dbReference>
<protein>
    <recommendedName>
        <fullName evidence="11">Fluoride-specific ion channel FluC</fullName>
    </recommendedName>
</protein>
<keyword evidence="5 11" id="KW-1133">Transmembrane helix</keyword>
<keyword evidence="8 11" id="KW-0407">Ion channel</keyword>
<accession>A0A6S6LX96</accession>
<dbReference type="KEGG" id="gbn:GEOBRER4_07080"/>
<keyword evidence="11" id="KW-0479">Metal-binding</keyword>
<name>A0A6S6LX96_9BACT</name>
<keyword evidence="11" id="KW-0813">Transport</keyword>
<dbReference type="NCBIfam" id="TIGR00494">
    <property type="entry name" value="crcB"/>
    <property type="match status" value="1"/>
</dbReference>
<dbReference type="EMBL" id="AP023213">
    <property type="protein sequence ID" value="BCG45958.1"/>
    <property type="molecule type" value="Genomic_DNA"/>
</dbReference>
<evidence type="ECO:0000256" key="2">
    <source>
        <dbReference type="ARBA" id="ARBA00022475"/>
    </source>
</evidence>
<feature type="transmembrane region" description="Helical" evidence="11">
    <location>
        <begin position="37"/>
        <end position="54"/>
    </location>
</feature>
<keyword evidence="4 11" id="KW-0812">Transmembrane</keyword>
<evidence type="ECO:0000256" key="4">
    <source>
        <dbReference type="ARBA" id="ARBA00022692"/>
    </source>
</evidence>
<keyword evidence="3" id="KW-0997">Cell inner membrane</keyword>
<feature type="binding site" evidence="11">
    <location>
        <position position="108"/>
    </location>
    <ligand>
        <name>Na(+)</name>
        <dbReference type="ChEBI" id="CHEBI:29101"/>
        <note>structural</note>
    </ligand>
</feature>
<evidence type="ECO:0000256" key="10">
    <source>
        <dbReference type="ARBA" id="ARBA00035585"/>
    </source>
</evidence>
<comment type="catalytic activity">
    <reaction evidence="10">
        <text>fluoride(in) = fluoride(out)</text>
        <dbReference type="Rhea" id="RHEA:76159"/>
        <dbReference type="ChEBI" id="CHEBI:17051"/>
    </reaction>
    <physiologicalReaction direction="left-to-right" evidence="10">
        <dbReference type="Rhea" id="RHEA:76160"/>
    </physiologicalReaction>
</comment>
<keyword evidence="6 11" id="KW-0406">Ion transport</keyword>
<keyword evidence="11" id="KW-0915">Sodium</keyword>
<evidence type="ECO:0000313" key="12">
    <source>
        <dbReference type="EMBL" id="BCG45958.1"/>
    </source>
</evidence>
<dbReference type="Proteomes" id="UP000515472">
    <property type="component" value="Chromosome"/>
</dbReference>
<evidence type="ECO:0000256" key="11">
    <source>
        <dbReference type="HAMAP-Rule" id="MF_00454"/>
    </source>
</evidence>
<proteinExistence type="inferred from homology"/>
<dbReference type="HAMAP" id="MF_00454">
    <property type="entry name" value="FluC"/>
    <property type="match status" value="1"/>
</dbReference>
<dbReference type="Pfam" id="PF02537">
    <property type="entry name" value="CRCB"/>
    <property type="match status" value="1"/>
</dbReference>
<dbReference type="PANTHER" id="PTHR28259:SF1">
    <property type="entry name" value="FLUORIDE EXPORT PROTEIN 1-RELATED"/>
    <property type="match status" value="1"/>
</dbReference>
<evidence type="ECO:0000313" key="13">
    <source>
        <dbReference type="Proteomes" id="UP000515472"/>
    </source>
</evidence>
<dbReference type="InterPro" id="IPR003691">
    <property type="entry name" value="FluC"/>
</dbReference>
<feature type="transmembrane region" description="Helical" evidence="11">
    <location>
        <begin position="66"/>
        <end position="85"/>
    </location>
</feature>
<comment type="subcellular location">
    <subcellularLocation>
        <location evidence="1 11">Cell membrane</location>
        <topology evidence="1 11">Multi-pass membrane protein</topology>
    </subcellularLocation>
</comment>
<dbReference type="GO" id="GO:0062054">
    <property type="term" value="F:fluoride channel activity"/>
    <property type="evidence" value="ECO:0007669"/>
    <property type="project" value="UniProtKB-UniRule"/>
</dbReference>
<keyword evidence="7 11" id="KW-0472">Membrane</keyword>
<dbReference type="GO" id="GO:0005886">
    <property type="term" value="C:plasma membrane"/>
    <property type="evidence" value="ECO:0007669"/>
    <property type="project" value="UniProtKB-SubCell"/>
</dbReference>
<gene>
    <name evidence="11 12" type="primary">crcB</name>
    <name evidence="11" type="synonym">fluC</name>
    <name evidence="12" type="ORF">GEOBRER4_07080</name>
</gene>
<dbReference type="PANTHER" id="PTHR28259">
    <property type="entry name" value="FLUORIDE EXPORT PROTEIN 1-RELATED"/>
    <property type="match status" value="1"/>
</dbReference>
<dbReference type="AlphaFoldDB" id="A0A6S6LX96"/>
<feature type="transmembrane region" description="Helical" evidence="11">
    <location>
        <begin position="128"/>
        <end position="154"/>
    </location>
</feature>
<feature type="transmembrane region" description="Helical" evidence="11">
    <location>
        <begin position="97"/>
        <end position="116"/>
    </location>
</feature>
<evidence type="ECO:0000256" key="3">
    <source>
        <dbReference type="ARBA" id="ARBA00022519"/>
    </source>
</evidence>